<feature type="region of interest" description="Disordered" evidence="1">
    <location>
        <begin position="172"/>
        <end position="196"/>
    </location>
</feature>
<feature type="transmembrane region" description="Helical" evidence="2">
    <location>
        <begin position="244"/>
        <end position="263"/>
    </location>
</feature>
<dbReference type="EMBL" id="DVMZ01000108">
    <property type="protein sequence ID" value="HIU59284.1"/>
    <property type="molecule type" value="Genomic_DNA"/>
</dbReference>
<feature type="transmembrane region" description="Helical" evidence="2">
    <location>
        <begin position="339"/>
        <end position="360"/>
    </location>
</feature>
<gene>
    <name evidence="3" type="ORF">IAC57_04180</name>
</gene>
<reference evidence="3" key="2">
    <citation type="journal article" date="2021" name="PeerJ">
        <title>Extensive microbial diversity within the chicken gut microbiome revealed by metagenomics and culture.</title>
        <authorList>
            <person name="Gilroy R."/>
            <person name="Ravi A."/>
            <person name="Getino M."/>
            <person name="Pursley I."/>
            <person name="Horton D.L."/>
            <person name="Alikhan N.F."/>
            <person name="Baker D."/>
            <person name="Gharbi K."/>
            <person name="Hall N."/>
            <person name="Watson M."/>
            <person name="Adriaenssens E.M."/>
            <person name="Foster-Nyarko E."/>
            <person name="Jarju S."/>
            <person name="Secka A."/>
            <person name="Antonio M."/>
            <person name="Oren A."/>
            <person name="Chaudhuri R.R."/>
            <person name="La Ragione R."/>
            <person name="Hildebrand F."/>
            <person name="Pallen M.J."/>
        </authorList>
    </citation>
    <scope>NUCLEOTIDE SEQUENCE</scope>
    <source>
        <strain evidence="3">11687</strain>
    </source>
</reference>
<feature type="transmembrane region" description="Helical" evidence="2">
    <location>
        <begin position="104"/>
        <end position="129"/>
    </location>
</feature>
<dbReference type="NCBIfam" id="NF037962">
    <property type="entry name" value="arsenic_eff"/>
    <property type="match status" value="1"/>
</dbReference>
<accession>A0A9D1SG86</accession>
<dbReference type="AlphaFoldDB" id="A0A9D1SG86"/>
<keyword evidence="2" id="KW-1133">Transmembrane helix</keyword>
<dbReference type="InterPro" id="IPR021552">
    <property type="entry name" value="ArsP_2"/>
</dbReference>
<dbReference type="Pfam" id="PF11449">
    <property type="entry name" value="ArsP_2"/>
    <property type="match status" value="2"/>
</dbReference>
<sequence>MEILDVLLDALLDTLKLLPWLLIIYIAIELIEHKTRLTGSNNRLNGKLGPLIGAATGLIPQCGFSVMAAKLFEQKYITVGTLLAIFLATSDEAFIILLSSGSGAVWLLPLIVLKIFVGVLAGYAADAIVKAVSGRRKPVSSSGEALDAARAAKAGCGAEILGAEADHAHGACEHEHDHEDDHDHDHDHHDHHDREPELGHGARELFLKKAEEQEFECTSCGRVHDEKRPFRTYFLSPALHTLKVALFILAVNVILGLIIHAVSEEKFAAFMNRNLVAQPFITSLVGLIPNCASSVVITQSFLQGGIAFGSCAAGLCANAGLGFVVLLKNLREWKRNLALIGVCYLISVLVGLATNAVFAAL</sequence>
<proteinExistence type="predicted"/>
<feature type="transmembrane region" description="Helical" evidence="2">
    <location>
        <begin position="7"/>
        <end position="28"/>
    </location>
</feature>
<reference evidence="3" key="1">
    <citation type="submission" date="2020-10" db="EMBL/GenBank/DDBJ databases">
        <authorList>
            <person name="Gilroy R."/>
        </authorList>
    </citation>
    <scope>NUCLEOTIDE SEQUENCE</scope>
    <source>
        <strain evidence="3">11687</strain>
    </source>
</reference>
<organism evidence="3 4">
    <name type="scientific">Candidatus Scatosoma pullistercoris</name>
    <dbReference type="NCBI Taxonomy" id="2840934"/>
    <lineage>
        <taxon>Bacteria</taxon>
        <taxon>Bacillati</taxon>
        <taxon>Bacillota</taxon>
        <taxon>Clostridia</taxon>
        <taxon>Candidatus Scatosoma</taxon>
    </lineage>
</organism>
<feature type="transmembrane region" description="Helical" evidence="2">
    <location>
        <begin position="76"/>
        <end position="98"/>
    </location>
</feature>
<evidence type="ECO:0000313" key="3">
    <source>
        <dbReference type="EMBL" id="HIU59284.1"/>
    </source>
</evidence>
<keyword evidence="2" id="KW-0812">Transmembrane</keyword>
<protein>
    <submittedName>
        <fullName evidence="3">Arsenic efflux protein</fullName>
    </submittedName>
</protein>
<name>A0A9D1SG86_9FIRM</name>
<evidence type="ECO:0000256" key="2">
    <source>
        <dbReference type="SAM" id="Phobius"/>
    </source>
</evidence>
<feature type="transmembrane region" description="Helical" evidence="2">
    <location>
        <begin position="306"/>
        <end position="327"/>
    </location>
</feature>
<evidence type="ECO:0000313" key="4">
    <source>
        <dbReference type="Proteomes" id="UP000824081"/>
    </source>
</evidence>
<keyword evidence="2" id="KW-0472">Membrane</keyword>
<comment type="caution">
    <text evidence="3">The sequence shown here is derived from an EMBL/GenBank/DDBJ whole genome shotgun (WGS) entry which is preliminary data.</text>
</comment>
<evidence type="ECO:0000256" key="1">
    <source>
        <dbReference type="SAM" id="MobiDB-lite"/>
    </source>
</evidence>
<dbReference type="Proteomes" id="UP000824081">
    <property type="component" value="Unassembled WGS sequence"/>
</dbReference>